<sequence>MVRIHDSAEEEAADEELTKEFAPQEMPMQTEPPPTTSTAATTTKEAKESLKDVVVNKVIDVKDVVKAKVMKETGMPEWAFVFLGIIAIIVVLLIAYLIIRKLFGKKRHGEKNKNKGFKGLFSKGGDLVAGKDVMGGIQQDMEELEENMEQNEKAQAEEKEEVKLGRIQYKLDYDFQQGQLSVTVIQAEDLPGMDMSGTSDPYVKLYLLPEKKKKVETKVHRKTLNPVFNETFIFKVAFNEITAKTLVFAIYDFDRFSKHDQIGQVLIPLGKIDLGQVIEEWKDIAPPPDDKEAVGFSDLSHDCLIRMAGFLLARRSLWLPGYEIRFQEKSLGDICFSLRYVPTAGKLTVVILEAKNLKKMDVGGLSDPYVKIVLMQGGKRLKKKKTSIKKCTLNPYYNESFSFEVPFEQIQKVSLMITVMDYDKLGSNDAIGRCLLGCNATGAELRHWMDMLASPRRPIAQWHTLGPVEEEGGEKK</sequence>
<dbReference type="GO" id="GO:0030276">
    <property type="term" value="F:clathrin binding"/>
    <property type="evidence" value="ECO:0007669"/>
    <property type="project" value="TreeGrafter"/>
</dbReference>
<evidence type="ECO:0000256" key="7">
    <source>
        <dbReference type="ARBA" id="ARBA00022837"/>
    </source>
</evidence>
<feature type="region of interest" description="Disordered" evidence="13">
    <location>
        <begin position="1"/>
        <end position="40"/>
    </location>
</feature>
<evidence type="ECO:0000256" key="9">
    <source>
        <dbReference type="ARBA" id="ARBA00023018"/>
    </source>
</evidence>
<dbReference type="PRINTS" id="PR00360">
    <property type="entry name" value="C2DOMAIN"/>
</dbReference>
<keyword evidence="12" id="KW-0175">Coiled coil</keyword>
<evidence type="ECO:0000256" key="4">
    <source>
        <dbReference type="ARBA" id="ARBA00022692"/>
    </source>
</evidence>
<dbReference type="GO" id="GO:0001786">
    <property type="term" value="F:phosphatidylserine binding"/>
    <property type="evidence" value="ECO:0007669"/>
    <property type="project" value="TreeGrafter"/>
</dbReference>
<reference evidence="17" key="1">
    <citation type="journal article" date="2015" name="Nat. Genet.">
        <title>The genome and transcriptome of the zoonotic hookworm Ancylostoma ceylanicum identify infection-specific gene families.</title>
        <authorList>
            <person name="Schwarz E.M."/>
            <person name="Hu Y."/>
            <person name="Antoshechkin I."/>
            <person name="Miller M.M."/>
            <person name="Sternberg P.W."/>
            <person name="Aroian R.V."/>
        </authorList>
    </citation>
    <scope>NUCLEOTIDE SEQUENCE</scope>
    <source>
        <strain evidence="17">HY135</strain>
    </source>
</reference>
<dbReference type="CDD" id="cd08402">
    <property type="entry name" value="C2B_Synaptotagmin-1"/>
    <property type="match status" value="1"/>
</dbReference>
<dbReference type="EMBL" id="JARK01000511">
    <property type="protein sequence ID" value="EYC36295.1"/>
    <property type="molecule type" value="Genomic_DNA"/>
</dbReference>
<keyword evidence="9" id="KW-0770">Synapse</keyword>
<keyword evidence="5" id="KW-0479">Metal-binding</keyword>
<evidence type="ECO:0000256" key="6">
    <source>
        <dbReference type="ARBA" id="ARBA00022737"/>
    </source>
</evidence>
<keyword evidence="10 14" id="KW-0472">Membrane</keyword>
<comment type="similarity">
    <text evidence="3">Belongs to the synaptotagmin family.</text>
</comment>
<evidence type="ECO:0000256" key="14">
    <source>
        <dbReference type="SAM" id="Phobius"/>
    </source>
</evidence>
<evidence type="ECO:0000256" key="12">
    <source>
        <dbReference type="SAM" id="Coils"/>
    </source>
</evidence>
<dbReference type="InterPro" id="IPR001565">
    <property type="entry name" value="Synaptotagmin"/>
</dbReference>
<dbReference type="GO" id="GO:0005886">
    <property type="term" value="C:plasma membrane"/>
    <property type="evidence" value="ECO:0007669"/>
    <property type="project" value="TreeGrafter"/>
</dbReference>
<comment type="caution">
    <text evidence="16">The sequence shown here is derived from an EMBL/GenBank/DDBJ whole genome shotgun (WGS) entry which is preliminary data.</text>
</comment>
<evidence type="ECO:0000256" key="2">
    <source>
        <dbReference type="ARBA" id="ARBA00004254"/>
    </source>
</evidence>
<dbReference type="Proteomes" id="UP000024635">
    <property type="component" value="Unassembled WGS sequence"/>
</dbReference>
<dbReference type="PANTHER" id="PTHR10024:SF227">
    <property type="entry name" value="SYNAPTOTAGMIN 1"/>
    <property type="match status" value="1"/>
</dbReference>
<dbReference type="SMART" id="SM00239">
    <property type="entry name" value="C2"/>
    <property type="match status" value="2"/>
</dbReference>
<dbReference type="SUPFAM" id="SSF49562">
    <property type="entry name" value="C2 domain (Calcium/lipid-binding domain, CaLB)"/>
    <property type="match status" value="2"/>
</dbReference>
<gene>
    <name evidence="16" type="primary">Acey_s0911.g3005</name>
    <name evidence="16" type="synonym">Acey-snt-1</name>
    <name evidence="16" type="ORF">Y032_0911g3005</name>
</gene>
<keyword evidence="11" id="KW-0968">Cytoplasmic vesicle</keyword>
<dbReference type="InterPro" id="IPR035892">
    <property type="entry name" value="C2_domain_sf"/>
</dbReference>
<feature type="transmembrane region" description="Helical" evidence="14">
    <location>
        <begin position="78"/>
        <end position="99"/>
    </location>
</feature>
<name>A0A016W9I8_9BILA</name>
<dbReference type="PRINTS" id="PR00399">
    <property type="entry name" value="SYNAPTOTAGMN"/>
</dbReference>
<keyword evidence="4 14" id="KW-0812">Transmembrane</keyword>
<evidence type="ECO:0000313" key="16">
    <source>
        <dbReference type="EMBL" id="EYC36295.1"/>
    </source>
</evidence>
<evidence type="ECO:0000256" key="10">
    <source>
        <dbReference type="ARBA" id="ARBA00023136"/>
    </source>
</evidence>
<feature type="domain" description="C2" evidence="15">
    <location>
        <begin position="163"/>
        <end position="282"/>
    </location>
</feature>
<dbReference type="GO" id="GO:0000149">
    <property type="term" value="F:SNARE binding"/>
    <property type="evidence" value="ECO:0007669"/>
    <property type="project" value="TreeGrafter"/>
</dbReference>
<evidence type="ECO:0000256" key="8">
    <source>
        <dbReference type="ARBA" id="ARBA00022989"/>
    </source>
</evidence>
<keyword evidence="17" id="KW-1185">Reference proteome</keyword>
<dbReference type="GO" id="GO:0048791">
    <property type="term" value="P:calcium ion-regulated exocytosis of neurotransmitter"/>
    <property type="evidence" value="ECO:0007669"/>
    <property type="project" value="TreeGrafter"/>
</dbReference>
<accession>A0A016W9I8</accession>
<evidence type="ECO:0000256" key="1">
    <source>
        <dbReference type="ARBA" id="ARBA00001913"/>
    </source>
</evidence>
<evidence type="ECO:0000256" key="11">
    <source>
        <dbReference type="ARBA" id="ARBA00023329"/>
    </source>
</evidence>
<dbReference type="GO" id="GO:0048488">
    <property type="term" value="P:synaptic vesicle endocytosis"/>
    <property type="evidence" value="ECO:0007669"/>
    <property type="project" value="UniProtKB-ARBA"/>
</dbReference>
<protein>
    <recommendedName>
        <fullName evidence="15">C2 domain-containing protein</fullName>
    </recommendedName>
</protein>
<comment type="cofactor">
    <cofactor evidence="1">
        <name>Ca(2+)</name>
        <dbReference type="ChEBI" id="CHEBI:29108"/>
    </cofactor>
</comment>
<dbReference type="GO" id="GO:0007626">
    <property type="term" value="P:locomotory behavior"/>
    <property type="evidence" value="ECO:0007669"/>
    <property type="project" value="UniProtKB-ARBA"/>
</dbReference>
<evidence type="ECO:0000256" key="5">
    <source>
        <dbReference type="ARBA" id="ARBA00022723"/>
    </source>
</evidence>
<dbReference type="Pfam" id="PF00168">
    <property type="entry name" value="C2"/>
    <property type="match status" value="2"/>
</dbReference>
<dbReference type="GO" id="GO:0030424">
    <property type="term" value="C:axon"/>
    <property type="evidence" value="ECO:0007669"/>
    <property type="project" value="TreeGrafter"/>
</dbReference>
<dbReference type="OrthoDB" id="67700at2759"/>
<dbReference type="GO" id="GO:0030672">
    <property type="term" value="C:synaptic vesicle membrane"/>
    <property type="evidence" value="ECO:0007669"/>
    <property type="project" value="UniProtKB-SubCell"/>
</dbReference>
<feature type="domain" description="C2" evidence="15">
    <location>
        <begin position="330"/>
        <end position="463"/>
    </location>
</feature>
<feature type="coiled-coil region" evidence="12">
    <location>
        <begin position="134"/>
        <end position="161"/>
    </location>
</feature>
<dbReference type="InterPro" id="IPR000008">
    <property type="entry name" value="C2_dom"/>
</dbReference>
<dbReference type="FunFam" id="2.60.40.150:FF:000016">
    <property type="entry name" value="Synaptotagmin 1"/>
    <property type="match status" value="1"/>
</dbReference>
<organism evidence="16 17">
    <name type="scientific">Ancylostoma ceylanicum</name>
    <dbReference type="NCBI Taxonomy" id="53326"/>
    <lineage>
        <taxon>Eukaryota</taxon>
        <taxon>Metazoa</taxon>
        <taxon>Ecdysozoa</taxon>
        <taxon>Nematoda</taxon>
        <taxon>Chromadorea</taxon>
        <taxon>Rhabditida</taxon>
        <taxon>Rhabditina</taxon>
        <taxon>Rhabditomorpha</taxon>
        <taxon>Strongyloidea</taxon>
        <taxon>Ancylostomatidae</taxon>
        <taxon>Ancylostomatinae</taxon>
        <taxon>Ancylostoma</taxon>
    </lineage>
</organism>
<evidence type="ECO:0000256" key="13">
    <source>
        <dbReference type="SAM" id="MobiDB-lite"/>
    </source>
</evidence>
<evidence type="ECO:0000313" key="17">
    <source>
        <dbReference type="Proteomes" id="UP000024635"/>
    </source>
</evidence>
<dbReference type="GO" id="GO:0031045">
    <property type="term" value="C:dense core granule"/>
    <property type="evidence" value="ECO:0007669"/>
    <property type="project" value="TreeGrafter"/>
</dbReference>
<dbReference type="Gene3D" id="2.60.40.150">
    <property type="entry name" value="C2 domain"/>
    <property type="match status" value="2"/>
</dbReference>
<feature type="compositionally biased region" description="Acidic residues" evidence="13">
    <location>
        <begin position="8"/>
        <end position="17"/>
    </location>
</feature>
<dbReference type="GO" id="GO:0005509">
    <property type="term" value="F:calcium ion binding"/>
    <property type="evidence" value="ECO:0007669"/>
    <property type="project" value="TreeGrafter"/>
</dbReference>
<keyword evidence="6" id="KW-0677">Repeat</keyword>
<keyword evidence="7" id="KW-0106">Calcium</keyword>
<dbReference type="PANTHER" id="PTHR10024">
    <property type="entry name" value="SYNAPTOTAGMIN"/>
    <property type="match status" value="1"/>
</dbReference>
<dbReference type="FunFam" id="2.60.40.150:FF:000007">
    <property type="entry name" value="Synaptotagmin 1"/>
    <property type="match status" value="1"/>
</dbReference>
<keyword evidence="8 14" id="KW-1133">Transmembrane helix</keyword>
<evidence type="ECO:0000259" key="15">
    <source>
        <dbReference type="PROSITE" id="PS50004"/>
    </source>
</evidence>
<dbReference type="CDD" id="cd08385">
    <property type="entry name" value="C2A_Synaptotagmin-1-5-6-9-10"/>
    <property type="match status" value="1"/>
</dbReference>
<comment type="subcellular location">
    <subcellularLocation>
        <location evidence="2">Cytoplasmic vesicle</location>
        <location evidence="2">Secretory vesicle</location>
        <location evidence="2">Synaptic vesicle membrane</location>
        <topology evidence="2">Single-pass membrane protein</topology>
    </subcellularLocation>
</comment>
<dbReference type="AlphaFoldDB" id="A0A016W9I8"/>
<proteinExistence type="inferred from homology"/>
<dbReference type="GO" id="GO:0005544">
    <property type="term" value="F:calcium-dependent phospholipid binding"/>
    <property type="evidence" value="ECO:0007669"/>
    <property type="project" value="TreeGrafter"/>
</dbReference>
<evidence type="ECO:0000256" key="3">
    <source>
        <dbReference type="ARBA" id="ARBA00006996"/>
    </source>
</evidence>
<dbReference type="PROSITE" id="PS50004">
    <property type="entry name" value="C2"/>
    <property type="match status" value="2"/>
</dbReference>